<protein>
    <submittedName>
        <fullName evidence="1">Uncharacterized protein</fullName>
    </submittedName>
</protein>
<reference evidence="1" key="2">
    <citation type="submission" date="2020-09" db="EMBL/GenBank/DDBJ databases">
        <authorList>
            <person name="Sun Q."/>
            <person name="Zhou Y."/>
        </authorList>
    </citation>
    <scope>NUCLEOTIDE SEQUENCE</scope>
    <source>
        <strain evidence="1">CGMCC 1.3617</strain>
    </source>
</reference>
<reference evidence="1" key="1">
    <citation type="journal article" date="2014" name="Int. J. Syst. Evol. Microbiol.">
        <title>Complete genome sequence of Corynebacterium casei LMG S-19264T (=DSM 44701T), isolated from a smear-ripened cheese.</title>
        <authorList>
            <consortium name="US DOE Joint Genome Institute (JGI-PGF)"/>
            <person name="Walter F."/>
            <person name="Albersmeier A."/>
            <person name="Kalinowski J."/>
            <person name="Ruckert C."/>
        </authorList>
    </citation>
    <scope>NUCLEOTIDE SEQUENCE</scope>
    <source>
        <strain evidence="1">CGMCC 1.3617</strain>
    </source>
</reference>
<comment type="caution">
    <text evidence="1">The sequence shown here is derived from an EMBL/GenBank/DDBJ whole genome shotgun (WGS) entry which is preliminary data.</text>
</comment>
<gene>
    <name evidence="1" type="ORF">GCM10011320_56740</name>
</gene>
<dbReference type="AlphaFoldDB" id="A0A917L5Q2"/>
<evidence type="ECO:0000313" key="1">
    <source>
        <dbReference type="EMBL" id="GGJ41821.1"/>
    </source>
</evidence>
<evidence type="ECO:0000313" key="2">
    <source>
        <dbReference type="Proteomes" id="UP000661507"/>
    </source>
</evidence>
<keyword evidence="2" id="KW-1185">Reference proteome</keyword>
<name>A0A917L5Q2_9PROT</name>
<proteinExistence type="predicted"/>
<accession>A0A917L5Q2</accession>
<dbReference type="Proteomes" id="UP000661507">
    <property type="component" value="Unassembled WGS sequence"/>
</dbReference>
<dbReference type="EMBL" id="BMKW01000021">
    <property type="protein sequence ID" value="GGJ41821.1"/>
    <property type="molecule type" value="Genomic_DNA"/>
</dbReference>
<sequence>MTVLKAGGTFPNEHDATAGRLVDAMSSCADNEDMGGVLSPVLASFALRQNLTDMFSDPNCCIPPRCP</sequence>
<organism evidence="1 2">
    <name type="scientific">Neoroseomonas lacus</name>
    <dbReference type="NCBI Taxonomy" id="287609"/>
    <lineage>
        <taxon>Bacteria</taxon>
        <taxon>Pseudomonadati</taxon>
        <taxon>Pseudomonadota</taxon>
        <taxon>Alphaproteobacteria</taxon>
        <taxon>Acetobacterales</taxon>
        <taxon>Acetobacteraceae</taxon>
        <taxon>Neoroseomonas</taxon>
    </lineage>
</organism>